<evidence type="ECO:0008006" key="3">
    <source>
        <dbReference type="Google" id="ProtNLM"/>
    </source>
</evidence>
<dbReference type="RefSeq" id="WP_380921741.1">
    <property type="nucleotide sequence ID" value="NZ_JBHUPE010000005.1"/>
</dbReference>
<sequence length="97" mass="11113">MSKRKNSDGLDSDFLAIKSLFESGIAKSMIILEQQGPTKMAKELGLQYNSYLEKLKNPEKFAFKHIFKMASLCQLNPDLIYKVIKKQLNIEDTTIEI</sequence>
<evidence type="ECO:0000313" key="1">
    <source>
        <dbReference type="EMBL" id="MFD2905198.1"/>
    </source>
</evidence>
<name>A0ABW5YY39_9SPHI</name>
<accession>A0ABW5YY39</accession>
<protein>
    <recommendedName>
        <fullName evidence="3">XRE family transcriptional regulator</fullName>
    </recommendedName>
</protein>
<proteinExistence type="predicted"/>
<gene>
    <name evidence="1" type="ORF">ACFS6I_14740</name>
</gene>
<evidence type="ECO:0000313" key="2">
    <source>
        <dbReference type="Proteomes" id="UP001597509"/>
    </source>
</evidence>
<dbReference type="EMBL" id="JBHUPE010000005">
    <property type="protein sequence ID" value="MFD2905198.1"/>
    <property type="molecule type" value="Genomic_DNA"/>
</dbReference>
<keyword evidence="2" id="KW-1185">Reference proteome</keyword>
<dbReference type="Proteomes" id="UP001597509">
    <property type="component" value="Unassembled WGS sequence"/>
</dbReference>
<organism evidence="1 2">
    <name type="scientific">Sphingobacterium anhuiense</name>
    <dbReference type="NCBI Taxonomy" id="493780"/>
    <lineage>
        <taxon>Bacteria</taxon>
        <taxon>Pseudomonadati</taxon>
        <taxon>Bacteroidota</taxon>
        <taxon>Sphingobacteriia</taxon>
        <taxon>Sphingobacteriales</taxon>
        <taxon>Sphingobacteriaceae</taxon>
        <taxon>Sphingobacterium</taxon>
    </lineage>
</organism>
<reference evidence="2" key="1">
    <citation type="journal article" date="2019" name="Int. J. Syst. Evol. Microbiol.">
        <title>The Global Catalogue of Microorganisms (GCM) 10K type strain sequencing project: providing services to taxonomists for standard genome sequencing and annotation.</title>
        <authorList>
            <consortium name="The Broad Institute Genomics Platform"/>
            <consortium name="The Broad Institute Genome Sequencing Center for Infectious Disease"/>
            <person name="Wu L."/>
            <person name="Ma J."/>
        </authorList>
    </citation>
    <scope>NUCLEOTIDE SEQUENCE [LARGE SCALE GENOMIC DNA]</scope>
    <source>
        <strain evidence="2">KCTC 22209</strain>
    </source>
</reference>
<comment type="caution">
    <text evidence="1">The sequence shown here is derived from an EMBL/GenBank/DDBJ whole genome shotgun (WGS) entry which is preliminary data.</text>
</comment>